<proteinExistence type="predicted"/>
<reference evidence="1" key="1">
    <citation type="submission" date="2021-07" db="EMBL/GenBank/DDBJ databases">
        <title>Complete Genome Sequences of Mycobacterium farcinogenes Isolated from Clinical Specimens from Patients in Thailand.</title>
        <authorList>
            <person name="Sodsai P."/>
        </authorList>
    </citation>
    <scope>NUCLEOTIDE SEQUENCE</scope>
    <source>
        <strain evidence="1">BKK/CU-MFGFA-001</strain>
    </source>
</reference>
<dbReference type="EMBL" id="CP081674">
    <property type="protein sequence ID" value="QZH69493.1"/>
    <property type="molecule type" value="Genomic_DNA"/>
</dbReference>
<sequence>MRENCDVVVVGAGISGLVAAKRLTDSGLDAVVLEARDRVGGRTLNHVLATGDVVELGGQWIGPGQDHIHALVQELGLETFPTYDSGQRILETPERLSKYRGLIPHVSPAALVDVGLAQRRLTKMSREVSPHAPWDSPRAEEWDSQTVWSWMQATMRTARGRELLQLAIRVVYAFEPADTSLLHLLTLIHAAGSLEIAARTSGGAQQDRIVGGSQRVSQLLADGLGGRIRLQSPVRRIEHRHDTVTVFTDTDEFHARSVIVALPPTLTGRIEFDPPLPGIRDQLTQRMPQGTALKCMAVYDRPWWREQGLSGQTVSLVGPVSATFDNSPPTTTRSDGPGVLLGFVEARHARMLGQLSEHERRHAVITCFERVLGDQAGGFTAYVESDWTEDPWTRGCYMGYLTPGGLTSHGPSLRRPIGRIHWAGAETATRWIGFMDGAVSAGERAANDVRRCLQREDLKAEAVS</sequence>
<accession>A0ACD1FR25</accession>
<evidence type="ECO:0000313" key="1">
    <source>
        <dbReference type="EMBL" id="QZH69493.1"/>
    </source>
</evidence>
<dbReference type="Proteomes" id="UP000825598">
    <property type="component" value="Plasmid unnamed1"/>
</dbReference>
<keyword evidence="2" id="KW-1185">Reference proteome</keyword>
<name>A0ACD1FR25_MYCFR</name>
<organism evidence="1 2">
    <name type="scientific">Mycolicibacterium farcinogenes</name>
    <name type="common">Mycobacterium farcinogenes</name>
    <dbReference type="NCBI Taxonomy" id="1802"/>
    <lineage>
        <taxon>Bacteria</taxon>
        <taxon>Bacillati</taxon>
        <taxon>Actinomycetota</taxon>
        <taxon>Actinomycetes</taxon>
        <taxon>Mycobacteriales</taxon>
        <taxon>Mycobacteriaceae</taxon>
        <taxon>Mycolicibacterium</taxon>
    </lineage>
</organism>
<protein>
    <submittedName>
        <fullName evidence="1">Flavin monoamine oxidase family protein</fullName>
    </submittedName>
</protein>
<geneLocation type="plasmid" evidence="1 2">
    <name>unnamed1</name>
</geneLocation>
<evidence type="ECO:0000313" key="2">
    <source>
        <dbReference type="Proteomes" id="UP000825598"/>
    </source>
</evidence>
<keyword evidence="1" id="KW-0614">Plasmid</keyword>
<gene>
    <name evidence="1" type="ORF">K6L26_30410</name>
</gene>